<keyword evidence="3" id="KW-1185">Reference proteome</keyword>
<name>A0AAE3M632_9BACT</name>
<dbReference type="Proteomes" id="UP001209229">
    <property type="component" value="Unassembled WGS sequence"/>
</dbReference>
<dbReference type="GO" id="GO:0006313">
    <property type="term" value="P:DNA transposition"/>
    <property type="evidence" value="ECO:0007669"/>
    <property type="project" value="InterPro"/>
</dbReference>
<protein>
    <submittedName>
        <fullName evidence="2">Transposase</fullName>
    </submittedName>
</protein>
<organism evidence="2 3">
    <name type="scientific">Plebeiibacterium sediminum</name>
    <dbReference type="NCBI Taxonomy" id="2992112"/>
    <lineage>
        <taxon>Bacteria</taxon>
        <taxon>Pseudomonadati</taxon>
        <taxon>Bacteroidota</taxon>
        <taxon>Bacteroidia</taxon>
        <taxon>Marinilabiliales</taxon>
        <taxon>Marinilabiliaceae</taxon>
        <taxon>Plebeiibacterium</taxon>
    </lineage>
</organism>
<dbReference type="EMBL" id="JAPDPJ010000040">
    <property type="protein sequence ID" value="MCW3787931.1"/>
    <property type="molecule type" value="Genomic_DNA"/>
</dbReference>
<dbReference type="PANTHER" id="PTHR33258:SF1">
    <property type="entry name" value="TRANSPOSASE INSL FOR INSERTION SEQUENCE ELEMENT IS186A-RELATED"/>
    <property type="match status" value="1"/>
</dbReference>
<accession>A0AAE3M632</accession>
<evidence type="ECO:0000313" key="3">
    <source>
        <dbReference type="Proteomes" id="UP001209229"/>
    </source>
</evidence>
<dbReference type="GO" id="GO:0003677">
    <property type="term" value="F:DNA binding"/>
    <property type="evidence" value="ECO:0007669"/>
    <property type="project" value="InterPro"/>
</dbReference>
<sequence length="177" mass="20652">MVEEGISFVSKLKLDSRYKEIDSNSVEEGIQIGNIKIETDKIVLLGKPNTRKFLPQEFRLITTYNTKKEKYSYVLTNIFDLPAEEIIKIYKRRWDIEVFFRFLKQELNFKHLGSTSTNGIKVMMYSTLIVSMLIMIYKKLNNVGFKTAVRRIAFELNDLIMAMVVKQCGGDPALFFR</sequence>
<dbReference type="InterPro" id="IPR012337">
    <property type="entry name" value="RNaseH-like_sf"/>
</dbReference>
<gene>
    <name evidence="2" type="ORF">OM075_15755</name>
</gene>
<dbReference type="RefSeq" id="WP_301191495.1">
    <property type="nucleotide sequence ID" value="NZ_JAPDPJ010000040.1"/>
</dbReference>
<dbReference type="Gene3D" id="3.90.350.10">
    <property type="entry name" value="Transposase Inhibitor Protein From Tn5, Chain A, domain 1"/>
    <property type="match status" value="1"/>
</dbReference>
<evidence type="ECO:0000259" key="1">
    <source>
        <dbReference type="Pfam" id="PF01609"/>
    </source>
</evidence>
<dbReference type="Pfam" id="PF01609">
    <property type="entry name" value="DDE_Tnp_1"/>
    <property type="match status" value="1"/>
</dbReference>
<proteinExistence type="predicted"/>
<feature type="domain" description="Transposase IS4-like" evidence="1">
    <location>
        <begin position="3"/>
        <end position="133"/>
    </location>
</feature>
<comment type="caution">
    <text evidence="2">The sequence shown here is derived from an EMBL/GenBank/DDBJ whole genome shotgun (WGS) entry which is preliminary data.</text>
</comment>
<dbReference type="PANTHER" id="PTHR33258">
    <property type="entry name" value="TRANSPOSASE INSL FOR INSERTION SEQUENCE ELEMENT IS186A-RELATED"/>
    <property type="match status" value="1"/>
</dbReference>
<dbReference type="AlphaFoldDB" id="A0AAE3M632"/>
<dbReference type="GO" id="GO:0004803">
    <property type="term" value="F:transposase activity"/>
    <property type="evidence" value="ECO:0007669"/>
    <property type="project" value="InterPro"/>
</dbReference>
<dbReference type="InterPro" id="IPR002559">
    <property type="entry name" value="Transposase_11"/>
</dbReference>
<reference evidence="2" key="1">
    <citation type="submission" date="2022-10" db="EMBL/GenBank/DDBJ databases">
        <authorList>
            <person name="Yu W.X."/>
        </authorList>
    </citation>
    <scope>NUCLEOTIDE SEQUENCE</scope>
    <source>
        <strain evidence="2">AAT</strain>
    </source>
</reference>
<dbReference type="SUPFAM" id="SSF53098">
    <property type="entry name" value="Ribonuclease H-like"/>
    <property type="match status" value="1"/>
</dbReference>
<evidence type="ECO:0000313" key="2">
    <source>
        <dbReference type="EMBL" id="MCW3787931.1"/>
    </source>
</evidence>